<dbReference type="PANTHER" id="PTHR47903">
    <property type="entry name" value="OS07G0636400 PROTEIN"/>
    <property type="match status" value="1"/>
</dbReference>
<feature type="domain" description="Bifunctional inhibitor/plant lipid transfer protein/seed storage helical" evidence="3">
    <location>
        <begin position="34"/>
        <end position="105"/>
    </location>
</feature>
<dbReference type="EMBL" id="OX459124">
    <property type="protein sequence ID" value="CAI9112398.1"/>
    <property type="molecule type" value="Genomic_DNA"/>
</dbReference>
<sequence>MIMSREVIVAFLLLVSVMTTTNKVVKLANGQTICNMSGQELMSCRPAVTPPNPSNPSSVCCTALKHADMSCLCSFKNSTFLPTIGIDWNLAVQLPEKCKLPPRDRRFMNIGNKIKQLSLVIVKQREINSYSNSVKTLRLSALEWESGGKATRENVRIYYETLGYSIQPVVATWSLMTRSKRKSNEAPKVSANEPGTSDGAQQTEVESARGMDTALPEKVWLKQQFAIGVNEVTRLLERMPPVSSGTGSSHEVGKYSNEIPSGQLQAILLASDCNPRWLSKHLRSLANSRNVPILYVKDNKRGSLRLGEVVKLKTAIAIGIKGRGNAINQLVQKVLGNEIPVAVDCKIV</sequence>
<evidence type="ECO:0000313" key="4">
    <source>
        <dbReference type="EMBL" id="CAI9112398.1"/>
    </source>
</evidence>
<evidence type="ECO:0000313" key="5">
    <source>
        <dbReference type="Proteomes" id="UP001161247"/>
    </source>
</evidence>
<feature type="region of interest" description="Disordered" evidence="1">
    <location>
        <begin position="182"/>
        <end position="208"/>
    </location>
</feature>
<dbReference type="Pfam" id="PF01248">
    <property type="entry name" value="Ribosomal_L7Ae"/>
    <property type="match status" value="1"/>
</dbReference>
<dbReference type="SMART" id="SM00499">
    <property type="entry name" value="AAI"/>
    <property type="match status" value="1"/>
</dbReference>
<feature type="signal peptide" evidence="2">
    <location>
        <begin position="1"/>
        <end position="30"/>
    </location>
</feature>
<protein>
    <submittedName>
        <fullName evidence="4">OLC1v1012846C1</fullName>
    </submittedName>
</protein>
<feature type="compositionally biased region" description="Polar residues" evidence="1">
    <location>
        <begin position="193"/>
        <end position="205"/>
    </location>
</feature>
<dbReference type="Gene3D" id="1.10.110.10">
    <property type="entry name" value="Plant lipid-transfer and hydrophobic proteins"/>
    <property type="match status" value="1"/>
</dbReference>
<reference evidence="4" key="1">
    <citation type="submission" date="2023-03" db="EMBL/GenBank/DDBJ databases">
        <authorList>
            <person name="Julca I."/>
        </authorList>
    </citation>
    <scope>NUCLEOTIDE SEQUENCE</scope>
</reference>
<dbReference type="InterPro" id="IPR004038">
    <property type="entry name" value="Ribosomal_eL8/eL30/eS12/Gad45"/>
</dbReference>
<gene>
    <name evidence="4" type="ORF">OLC1_LOCUS19607</name>
</gene>
<feature type="chain" id="PRO_5043426837" evidence="2">
    <location>
        <begin position="31"/>
        <end position="348"/>
    </location>
</feature>
<dbReference type="Gene3D" id="3.30.1330.30">
    <property type="match status" value="1"/>
</dbReference>
<dbReference type="InterPro" id="IPR044741">
    <property type="entry name" value="NsLTP-like"/>
</dbReference>
<organism evidence="4 5">
    <name type="scientific">Oldenlandia corymbosa var. corymbosa</name>
    <dbReference type="NCBI Taxonomy" id="529605"/>
    <lineage>
        <taxon>Eukaryota</taxon>
        <taxon>Viridiplantae</taxon>
        <taxon>Streptophyta</taxon>
        <taxon>Embryophyta</taxon>
        <taxon>Tracheophyta</taxon>
        <taxon>Spermatophyta</taxon>
        <taxon>Magnoliopsida</taxon>
        <taxon>eudicotyledons</taxon>
        <taxon>Gunneridae</taxon>
        <taxon>Pentapetalae</taxon>
        <taxon>asterids</taxon>
        <taxon>lamiids</taxon>
        <taxon>Gentianales</taxon>
        <taxon>Rubiaceae</taxon>
        <taxon>Rubioideae</taxon>
        <taxon>Spermacoceae</taxon>
        <taxon>Hedyotis-Oldenlandia complex</taxon>
        <taxon>Oldenlandia</taxon>
    </lineage>
</organism>
<name>A0AAV1E0B2_OLDCO</name>
<keyword evidence="5" id="KW-1185">Reference proteome</keyword>
<evidence type="ECO:0000256" key="1">
    <source>
        <dbReference type="SAM" id="MobiDB-lite"/>
    </source>
</evidence>
<dbReference type="AlphaFoldDB" id="A0AAV1E0B2"/>
<proteinExistence type="predicted"/>
<dbReference type="Pfam" id="PF14368">
    <property type="entry name" value="LTP_2"/>
    <property type="match status" value="1"/>
</dbReference>
<dbReference type="CDD" id="cd04660">
    <property type="entry name" value="nsLTP_like"/>
    <property type="match status" value="1"/>
</dbReference>
<evidence type="ECO:0000256" key="2">
    <source>
        <dbReference type="SAM" id="SignalP"/>
    </source>
</evidence>
<evidence type="ECO:0000259" key="3">
    <source>
        <dbReference type="SMART" id="SM00499"/>
    </source>
</evidence>
<dbReference type="SUPFAM" id="SSF55315">
    <property type="entry name" value="L30e-like"/>
    <property type="match status" value="1"/>
</dbReference>
<dbReference type="Proteomes" id="UP001161247">
    <property type="component" value="Chromosome 7"/>
</dbReference>
<dbReference type="PANTHER" id="PTHR47903:SF2">
    <property type="entry name" value="OS07G0636400 PROTEIN"/>
    <property type="match status" value="1"/>
</dbReference>
<dbReference type="SUPFAM" id="SSF47699">
    <property type="entry name" value="Bifunctional inhibitor/lipid-transfer protein/seed storage 2S albumin"/>
    <property type="match status" value="1"/>
</dbReference>
<dbReference type="InterPro" id="IPR016140">
    <property type="entry name" value="Bifunc_inhib/LTP/seed_store"/>
</dbReference>
<keyword evidence="2" id="KW-0732">Signal</keyword>
<accession>A0AAV1E0B2</accession>
<dbReference type="InterPro" id="IPR029064">
    <property type="entry name" value="Ribosomal_eL30-like_sf"/>
</dbReference>
<dbReference type="InterPro" id="IPR036312">
    <property type="entry name" value="Bifun_inhib/LTP/seed_sf"/>
</dbReference>